<comment type="caution">
    <text evidence="1">The sequence shown here is derived from an EMBL/GenBank/DDBJ whole genome shotgun (WGS) entry which is preliminary data.</text>
</comment>
<evidence type="ECO:0000313" key="1">
    <source>
        <dbReference type="EMBL" id="RZB54592.1"/>
    </source>
</evidence>
<dbReference type="AlphaFoldDB" id="A0A445G050"/>
<protein>
    <submittedName>
        <fullName evidence="1">Uncharacterized protein</fullName>
    </submittedName>
</protein>
<gene>
    <name evidence="1" type="ORF">D0Y65_044517</name>
</gene>
<name>A0A445G050_GLYSO</name>
<dbReference type="Proteomes" id="UP000289340">
    <property type="component" value="Chromosome 17"/>
</dbReference>
<dbReference type="EMBL" id="QZWG01000017">
    <property type="protein sequence ID" value="RZB54592.1"/>
    <property type="molecule type" value="Genomic_DNA"/>
</dbReference>
<reference evidence="1 2" key="1">
    <citation type="submission" date="2018-09" db="EMBL/GenBank/DDBJ databases">
        <title>A high-quality reference genome of wild soybean provides a powerful tool to mine soybean genomes.</title>
        <authorList>
            <person name="Xie M."/>
            <person name="Chung C.Y.L."/>
            <person name="Li M.-W."/>
            <person name="Wong F.-L."/>
            <person name="Chan T.-F."/>
            <person name="Lam H.-M."/>
        </authorList>
    </citation>
    <scope>NUCLEOTIDE SEQUENCE [LARGE SCALE GENOMIC DNA]</scope>
    <source>
        <strain evidence="2">cv. W05</strain>
        <tissue evidence="1">Hypocotyl of etiolated seedlings</tissue>
    </source>
</reference>
<organism evidence="1 2">
    <name type="scientific">Glycine soja</name>
    <name type="common">Wild soybean</name>
    <dbReference type="NCBI Taxonomy" id="3848"/>
    <lineage>
        <taxon>Eukaryota</taxon>
        <taxon>Viridiplantae</taxon>
        <taxon>Streptophyta</taxon>
        <taxon>Embryophyta</taxon>
        <taxon>Tracheophyta</taxon>
        <taxon>Spermatophyta</taxon>
        <taxon>Magnoliopsida</taxon>
        <taxon>eudicotyledons</taxon>
        <taxon>Gunneridae</taxon>
        <taxon>Pentapetalae</taxon>
        <taxon>rosids</taxon>
        <taxon>fabids</taxon>
        <taxon>Fabales</taxon>
        <taxon>Fabaceae</taxon>
        <taxon>Papilionoideae</taxon>
        <taxon>50 kb inversion clade</taxon>
        <taxon>NPAAA clade</taxon>
        <taxon>indigoferoid/millettioid clade</taxon>
        <taxon>Phaseoleae</taxon>
        <taxon>Glycine</taxon>
        <taxon>Glycine subgen. Soja</taxon>
    </lineage>
</organism>
<accession>A0A445G050</accession>
<keyword evidence="2" id="KW-1185">Reference proteome</keyword>
<evidence type="ECO:0000313" key="2">
    <source>
        <dbReference type="Proteomes" id="UP000289340"/>
    </source>
</evidence>
<proteinExistence type="predicted"/>
<sequence length="207" mass="23548">MGGRLCVLLCYHISDGNNLKKEKQGMYCKISKRKKEMETEEKKVVPNLTLEDWILASPGLKPDYINIRSGEFSSSCSSKSKKKVHPCVSQVPRSLIAEAKDSLCLDRPMNRNEEMLSSTSIGRSISEKSQKKVSFKLPHNVIFYSPDEPRSPEEKEPYYCYYYNSSESENSFYSSICREYSFDSSAEETLIKLAVDVLPHVSVSSKI</sequence>